<dbReference type="Gene3D" id="2.40.160.20">
    <property type="match status" value="1"/>
</dbReference>
<proteinExistence type="predicted"/>
<evidence type="ECO:0000313" key="3">
    <source>
        <dbReference type="EMBL" id="VAW61466.1"/>
    </source>
</evidence>
<dbReference type="AlphaFoldDB" id="A0A3B0XZ72"/>
<evidence type="ECO:0000259" key="2">
    <source>
        <dbReference type="Pfam" id="PF13505"/>
    </source>
</evidence>
<dbReference type="InterPro" id="IPR011250">
    <property type="entry name" value="OMP/PagP_B-barrel"/>
</dbReference>
<dbReference type="SUPFAM" id="SSF56925">
    <property type="entry name" value="OMPA-like"/>
    <property type="match status" value="1"/>
</dbReference>
<dbReference type="EMBL" id="UOFH01000182">
    <property type="protein sequence ID" value="VAW61466.1"/>
    <property type="molecule type" value="Genomic_DNA"/>
</dbReference>
<dbReference type="InterPro" id="IPR000758">
    <property type="entry name" value="Enterovir_OMP"/>
</dbReference>
<feature type="domain" description="Outer membrane protein beta-barrel" evidence="2">
    <location>
        <begin position="21"/>
        <end position="191"/>
    </location>
</feature>
<dbReference type="InterPro" id="IPR027385">
    <property type="entry name" value="Beta-barrel_OMP"/>
</dbReference>
<dbReference type="Pfam" id="PF13505">
    <property type="entry name" value="OMP_b-brl"/>
    <property type="match status" value="1"/>
</dbReference>
<dbReference type="PROSITE" id="PS00695">
    <property type="entry name" value="ENT_VIR_OMP_2"/>
    <property type="match status" value="1"/>
</dbReference>
<gene>
    <name evidence="3" type="ORF">MNBD_GAMMA08-1749</name>
</gene>
<sequence>MCITFSNFAQAENMLIDSNVFYTIPDAGGSDNFHTGKIVNVNFNYYTLPWLTITGGFFFSEEIADNTRSDIVGTFQASIETRGLALGVRPEYKFSERNKIYNKSGFLYYNTKVKVDEFFEAGLPIGSSSASTNGYGFFISFGWEHSLTQSVTFQLELGTQKQLDLFDGKTTPDRVFDLTTTGFSVGIGYRF</sequence>
<reference evidence="3" key="1">
    <citation type="submission" date="2018-06" db="EMBL/GenBank/DDBJ databases">
        <authorList>
            <person name="Zhirakovskaya E."/>
        </authorList>
    </citation>
    <scope>NUCLEOTIDE SEQUENCE</scope>
</reference>
<protein>
    <recommendedName>
        <fullName evidence="2">Outer membrane protein beta-barrel domain-containing protein</fullName>
    </recommendedName>
</protein>
<keyword evidence="1" id="KW-0732">Signal</keyword>
<accession>A0A3B0XZ72</accession>
<evidence type="ECO:0000256" key="1">
    <source>
        <dbReference type="ARBA" id="ARBA00022729"/>
    </source>
</evidence>
<organism evidence="3">
    <name type="scientific">hydrothermal vent metagenome</name>
    <dbReference type="NCBI Taxonomy" id="652676"/>
    <lineage>
        <taxon>unclassified sequences</taxon>
        <taxon>metagenomes</taxon>
        <taxon>ecological metagenomes</taxon>
    </lineage>
</organism>
<dbReference type="GO" id="GO:0044384">
    <property type="term" value="C:host outer membrane"/>
    <property type="evidence" value="ECO:0007669"/>
    <property type="project" value="InterPro"/>
</dbReference>
<name>A0A3B0XZ72_9ZZZZ</name>